<dbReference type="EMBL" id="LJGW01000097">
    <property type="protein sequence ID" value="OEV13136.1"/>
    <property type="molecule type" value="Genomic_DNA"/>
</dbReference>
<dbReference type="PROSITE" id="PS50075">
    <property type="entry name" value="CARRIER"/>
    <property type="match status" value="1"/>
</dbReference>
<keyword evidence="3" id="KW-1185">Reference proteome</keyword>
<comment type="caution">
    <text evidence="2">The sequence shown here is derived from an EMBL/GenBank/DDBJ whole genome shotgun (WGS) entry which is preliminary data.</text>
</comment>
<evidence type="ECO:0000313" key="3">
    <source>
        <dbReference type="Proteomes" id="UP000176005"/>
    </source>
</evidence>
<dbReference type="AlphaFoldDB" id="A0A1E7LAB5"/>
<dbReference type="Pfam" id="PF00550">
    <property type="entry name" value="PP-binding"/>
    <property type="match status" value="1"/>
</dbReference>
<dbReference type="Gene3D" id="1.10.1200.10">
    <property type="entry name" value="ACP-like"/>
    <property type="match status" value="1"/>
</dbReference>
<organism evidence="2 3">
    <name type="scientific">Streptomyces nanshensis</name>
    <dbReference type="NCBI Taxonomy" id="518642"/>
    <lineage>
        <taxon>Bacteria</taxon>
        <taxon>Bacillati</taxon>
        <taxon>Actinomycetota</taxon>
        <taxon>Actinomycetes</taxon>
        <taxon>Kitasatosporales</taxon>
        <taxon>Streptomycetaceae</taxon>
        <taxon>Streptomyces</taxon>
    </lineage>
</organism>
<accession>A0A1E7LAB5</accession>
<dbReference type="InterPro" id="IPR009081">
    <property type="entry name" value="PP-bd_ACP"/>
</dbReference>
<gene>
    <name evidence="2" type="ORF">AN218_05105</name>
</gene>
<dbReference type="InterPro" id="IPR036736">
    <property type="entry name" value="ACP-like_sf"/>
</dbReference>
<dbReference type="Proteomes" id="UP000176005">
    <property type="component" value="Unassembled WGS sequence"/>
</dbReference>
<evidence type="ECO:0000259" key="1">
    <source>
        <dbReference type="PROSITE" id="PS50075"/>
    </source>
</evidence>
<feature type="domain" description="Carrier" evidence="1">
    <location>
        <begin position="14"/>
        <end position="89"/>
    </location>
</feature>
<protein>
    <recommendedName>
        <fullName evidence="1">Carrier domain-containing protein</fullName>
    </recommendedName>
</protein>
<name>A0A1E7LAB5_9ACTN</name>
<proteinExistence type="predicted"/>
<evidence type="ECO:0000313" key="2">
    <source>
        <dbReference type="EMBL" id="OEV13136.1"/>
    </source>
</evidence>
<reference evidence="2 3" key="1">
    <citation type="journal article" date="2016" name="Front. Microbiol.">
        <title>Comparative Genomics Analysis of Streptomyces Species Reveals Their Adaptation to the Marine Environment and Their Diversity at the Genomic Level.</title>
        <authorList>
            <person name="Tian X."/>
            <person name="Zhang Z."/>
            <person name="Yang T."/>
            <person name="Chen M."/>
            <person name="Li J."/>
            <person name="Chen F."/>
            <person name="Yang J."/>
            <person name="Li W."/>
            <person name="Zhang B."/>
            <person name="Zhang Z."/>
            <person name="Wu J."/>
            <person name="Zhang C."/>
            <person name="Long L."/>
            <person name="Xiao J."/>
        </authorList>
    </citation>
    <scope>NUCLEOTIDE SEQUENCE [LARGE SCALE GENOMIC DNA]</scope>
    <source>
        <strain evidence="2 3">SCSIO 10429</strain>
    </source>
</reference>
<sequence length="89" mass="10084">MLRKSEKGVAMNRAELAGAVRTQVALVVGVDEEEIEEGTDLREKYDIDSLELMEIGTRLEKVLGYRFQVEDFMHVRSVGDTIDLLQEQA</sequence>
<dbReference type="SUPFAM" id="SSF47336">
    <property type="entry name" value="ACP-like"/>
    <property type="match status" value="1"/>
</dbReference>